<feature type="domain" description="NB-ARC" evidence="14">
    <location>
        <begin position="152"/>
        <end position="324"/>
    </location>
</feature>
<proteinExistence type="inferred from homology"/>
<dbReference type="InterPro" id="IPR044974">
    <property type="entry name" value="Disease_R_plants"/>
</dbReference>
<comment type="caution">
    <text evidence="17">The sequence shown here is derived from an EMBL/GenBank/DDBJ whole genome shotgun (WGS) entry which is preliminary data.</text>
</comment>
<dbReference type="PANTHER" id="PTHR23155:SF1152">
    <property type="entry name" value="AAA+ ATPASE DOMAIN-CONTAINING PROTEIN"/>
    <property type="match status" value="1"/>
</dbReference>
<dbReference type="InterPro" id="IPR027417">
    <property type="entry name" value="P-loop_NTPase"/>
</dbReference>
<evidence type="ECO:0000256" key="12">
    <source>
        <dbReference type="ARBA" id="ARBA00023054"/>
    </source>
</evidence>
<keyword evidence="10" id="KW-0611">Plant defense</keyword>
<comment type="similarity">
    <text evidence="4">Belongs to the disease resistance NB-LRR family.</text>
</comment>
<dbReference type="OrthoDB" id="1268501at2759"/>
<keyword evidence="7" id="KW-0381">Hypersensitive response</keyword>
<evidence type="ECO:0000259" key="15">
    <source>
        <dbReference type="Pfam" id="PF23559"/>
    </source>
</evidence>
<dbReference type="Gramene" id="PHT80777">
    <property type="protein sequence ID" value="PHT80777"/>
    <property type="gene ID" value="T459_13792"/>
</dbReference>
<keyword evidence="18" id="KW-1185">Reference proteome</keyword>
<feature type="domain" description="Disease resistance R13L4/SHOC-2-like LRR" evidence="16">
    <location>
        <begin position="566"/>
        <end position="853"/>
    </location>
</feature>
<dbReference type="PRINTS" id="PR00364">
    <property type="entry name" value="DISEASERSIST"/>
</dbReference>
<accession>A0A1U8GLF7</accession>
<dbReference type="FunFam" id="1.10.10.10:FF:000322">
    <property type="entry name" value="Probable disease resistance protein At1g63360"/>
    <property type="match status" value="1"/>
</dbReference>
<dbReference type="InterPro" id="IPR036388">
    <property type="entry name" value="WH-like_DNA-bd_sf"/>
</dbReference>
<reference evidence="17 18" key="1">
    <citation type="journal article" date="2014" name="Nat. Genet.">
        <title>Genome sequence of the hot pepper provides insights into the evolution of pungency in Capsicum species.</title>
        <authorList>
            <person name="Kim S."/>
            <person name="Park M."/>
            <person name="Yeom S.I."/>
            <person name="Kim Y.M."/>
            <person name="Lee J.M."/>
            <person name="Lee H.A."/>
            <person name="Seo E."/>
            <person name="Choi J."/>
            <person name="Cheong K."/>
            <person name="Kim K.T."/>
            <person name="Jung K."/>
            <person name="Lee G.W."/>
            <person name="Oh S.K."/>
            <person name="Bae C."/>
            <person name="Kim S.B."/>
            <person name="Lee H.Y."/>
            <person name="Kim S.Y."/>
            <person name="Kim M.S."/>
            <person name="Kang B.C."/>
            <person name="Jo Y.D."/>
            <person name="Yang H.B."/>
            <person name="Jeong H.J."/>
            <person name="Kang W.H."/>
            <person name="Kwon J.K."/>
            <person name="Shin C."/>
            <person name="Lim J.Y."/>
            <person name="Park J.H."/>
            <person name="Huh J.H."/>
            <person name="Kim J.S."/>
            <person name="Kim B.D."/>
            <person name="Cohen O."/>
            <person name="Paran I."/>
            <person name="Suh M.C."/>
            <person name="Lee S.B."/>
            <person name="Kim Y.K."/>
            <person name="Shin Y."/>
            <person name="Noh S.J."/>
            <person name="Park J."/>
            <person name="Seo Y.S."/>
            <person name="Kwon S.Y."/>
            <person name="Kim H.A."/>
            <person name="Park J.M."/>
            <person name="Kim H.J."/>
            <person name="Choi S.B."/>
            <person name="Bosland P.W."/>
            <person name="Reeves G."/>
            <person name="Jo S.H."/>
            <person name="Lee B.W."/>
            <person name="Cho H.T."/>
            <person name="Choi H.S."/>
            <person name="Lee M.S."/>
            <person name="Yu Y."/>
            <person name="Do Choi Y."/>
            <person name="Park B.S."/>
            <person name="van Deynze A."/>
            <person name="Ashrafi H."/>
            <person name="Hill T."/>
            <person name="Kim W.T."/>
            <person name="Pai H.S."/>
            <person name="Ahn H.K."/>
            <person name="Yeam I."/>
            <person name="Giovannoni J.J."/>
            <person name="Rose J.K."/>
            <person name="Sorensen I."/>
            <person name="Lee S.J."/>
            <person name="Kim R.W."/>
            <person name="Choi I.Y."/>
            <person name="Choi B.S."/>
            <person name="Lim J.S."/>
            <person name="Lee Y.H."/>
            <person name="Choi D."/>
        </authorList>
    </citation>
    <scope>NUCLEOTIDE SEQUENCE [LARGE SCALE GENOMIC DNA]</scope>
    <source>
        <strain evidence="18">cv. CM334</strain>
    </source>
</reference>
<dbReference type="Gene3D" id="3.40.50.300">
    <property type="entry name" value="P-loop containing nucleotide triphosphate hydrolases"/>
    <property type="match status" value="1"/>
</dbReference>
<dbReference type="KEGG" id="cann:107870173"/>
<dbReference type="Gene3D" id="3.80.10.10">
    <property type="entry name" value="Ribonuclease Inhibitor"/>
    <property type="match status" value="2"/>
</dbReference>
<dbReference type="AlphaFoldDB" id="A0A1U8GLF7"/>
<evidence type="ECO:0000256" key="2">
    <source>
        <dbReference type="ARBA" id="ARBA00004170"/>
    </source>
</evidence>
<evidence type="ECO:0000256" key="6">
    <source>
        <dbReference type="ARBA" id="ARBA00022614"/>
    </source>
</evidence>
<evidence type="ECO:0000313" key="17">
    <source>
        <dbReference type="EMBL" id="PHT80777.1"/>
    </source>
</evidence>
<evidence type="ECO:0000256" key="4">
    <source>
        <dbReference type="ARBA" id="ARBA00008894"/>
    </source>
</evidence>
<dbReference type="Gene3D" id="1.10.8.430">
    <property type="entry name" value="Helical domain of apoptotic protease-activating factors"/>
    <property type="match status" value="1"/>
</dbReference>
<dbReference type="GO" id="GO:0051607">
    <property type="term" value="P:defense response to virus"/>
    <property type="evidence" value="ECO:0007669"/>
    <property type="project" value="UniProtKB-ARBA"/>
</dbReference>
<protein>
    <submittedName>
        <fullName evidence="17">Uncharacterized protein</fullName>
    </submittedName>
</protein>
<dbReference type="GO" id="GO:0005524">
    <property type="term" value="F:ATP binding"/>
    <property type="evidence" value="ECO:0007669"/>
    <property type="project" value="UniProtKB-KW"/>
</dbReference>
<dbReference type="FunFam" id="3.40.50.300:FF:001091">
    <property type="entry name" value="Probable disease resistance protein At1g61300"/>
    <property type="match status" value="1"/>
</dbReference>
<dbReference type="Gene3D" id="1.10.10.10">
    <property type="entry name" value="Winged helix-like DNA-binding domain superfamily/Winged helix DNA-binding domain"/>
    <property type="match status" value="1"/>
</dbReference>
<dbReference type="InterPro" id="IPR002182">
    <property type="entry name" value="NB-ARC"/>
</dbReference>
<keyword evidence="9" id="KW-0547">Nucleotide-binding</keyword>
<dbReference type="InterPro" id="IPR032675">
    <property type="entry name" value="LRR_dom_sf"/>
</dbReference>
<dbReference type="EMBL" id="AYRZ02000005">
    <property type="protein sequence ID" value="PHT80777.1"/>
    <property type="molecule type" value="Genomic_DNA"/>
</dbReference>
<evidence type="ECO:0000256" key="10">
    <source>
        <dbReference type="ARBA" id="ARBA00022821"/>
    </source>
</evidence>
<keyword evidence="5" id="KW-0963">Cytoplasm</keyword>
<sequence length="907" mass="104823">MAAYSAVISLLQTLEQRNTKLIIQNQTAKALESIHATAQYFHDVLEEASYNRRPTFDPEKTKSLEEVIRVAATDAEDVVELKFGQFIKVSRWTFGMLPHWDLLPLVEKMDTTKKQVMEILEVSGDLGIDTSFTSYALVSDQLGDDVVHGLDDDLEIIVNRLTGPSTDLDIVTITGMGGIGKTTLAKKAYDHFPIRYRFDILAWVTVSQEFRGRNVYLQALHCISKQKDSVNEKDYDKMDESELADLLQKNLKRRRYLVVVDDIWRTDVWDRIRRIFPSDNNGSRILLTTRETEVAMYASTSSPHEMNLLTLENSWKLLSHKVFGPKHDHPPELEDTGKEIVKKCQGLPLTISVIAGHLCKMSRTLEGWKDVARTLSEVIATHSDKCLEVVGLSYHHLPNCLKPCFLSMAGFLEDFQIDTRRLIQLWIAEGFIKSSEGGKSLEEVAADYLEDLISRNLIQARKRRFNGEIKTCGIHDLLREFCLIEAEMTKHMHVERTYPTLQTQKHNVRRFSFQALSYSVDDCCKLLPPVTKSIYLFSLLNLPYRPRIKLEILPIYRRNPVIHDFFSRFNLLRVLAILNTNVMFRSFPLVITKLFHLRYLQIQFDGDIPKSISELQKLQFLICSGYPENVTLPEKIWMMKNFKCISLARRATYLPSPRRESILNKHLVTWMPNLEGFFGLSYASCTNEVFSGIPNLKRLIIRVPFSLGNRIPYRPMDMSSLGKLEAFKFYGLHSLENPIKSFVFPTSLRRLSLTWLKNFIWEDISSTVIMLPHLEELKLKRCRAWYGEWRFSDKDKFRSLKLLLLRSVNLRHLEASSDNFPNLKHLVLKECNILEEIPIDFGEICTLESIELHDCSATAEDSAREIEQEQEDMGNSSLKVYIHQRRNQPSHRGLVRTPSMENYTINT</sequence>
<dbReference type="SUPFAM" id="SSF52058">
    <property type="entry name" value="L domain-like"/>
    <property type="match status" value="1"/>
</dbReference>
<dbReference type="GO" id="GO:0005737">
    <property type="term" value="C:cytoplasm"/>
    <property type="evidence" value="ECO:0007669"/>
    <property type="project" value="UniProtKB-SubCell"/>
</dbReference>
<evidence type="ECO:0000256" key="11">
    <source>
        <dbReference type="ARBA" id="ARBA00022840"/>
    </source>
</evidence>
<feature type="domain" description="Disease resistance protein winged helix" evidence="15">
    <location>
        <begin position="411"/>
        <end position="481"/>
    </location>
</feature>
<evidence type="ECO:0000256" key="5">
    <source>
        <dbReference type="ARBA" id="ARBA00022490"/>
    </source>
</evidence>
<dbReference type="SUPFAM" id="SSF52540">
    <property type="entry name" value="P-loop containing nucleoside triphosphate hydrolases"/>
    <property type="match status" value="1"/>
</dbReference>
<comment type="function">
    <text evidence="1">Confers resistance to late blight (Phytophthora infestans) races carrying the avirulence gene Avr1. Resistance proteins guard the plant against pathogens that contain an appropriate avirulence protein via an indirect interaction with this avirulence protein. That triggers a defense system including the hypersensitive response, which restricts the pathogen growth.</text>
</comment>
<keyword evidence="8" id="KW-0677">Repeat</keyword>
<dbReference type="InterPro" id="IPR055414">
    <property type="entry name" value="LRR_R13L4/SHOC2-like"/>
</dbReference>
<evidence type="ECO:0000256" key="9">
    <source>
        <dbReference type="ARBA" id="ARBA00022741"/>
    </source>
</evidence>
<organism evidence="17 18">
    <name type="scientific">Capsicum annuum</name>
    <name type="common">Capsicum pepper</name>
    <dbReference type="NCBI Taxonomy" id="4072"/>
    <lineage>
        <taxon>Eukaryota</taxon>
        <taxon>Viridiplantae</taxon>
        <taxon>Streptophyta</taxon>
        <taxon>Embryophyta</taxon>
        <taxon>Tracheophyta</taxon>
        <taxon>Spermatophyta</taxon>
        <taxon>Magnoliopsida</taxon>
        <taxon>eudicotyledons</taxon>
        <taxon>Gunneridae</taxon>
        <taxon>Pentapetalae</taxon>
        <taxon>asterids</taxon>
        <taxon>lamiids</taxon>
        <taxon>Solanales</taxon>
        <taxon>Solanaceae</taxon>
        <taxon>Solanoideae</taxon>
        <taxon>Capsiceae</taxon>
        <taxon>Capsicum</taxon>
    </lineage>
</organism>
<dbReference type="Gene3D" id="1.20.5.4130">
    <property type="match status" value="1"/>
</dbReference>
<keyword evidence="13" id="KW-0472">Membrane</keyword>
<reference evidence="17 18" key="2">
    <citation type="journal article" date="2017" name="Genome Biol.">
        <title>New reference genome sequences of hot pepper reveal the massive evolution of plant disease-resistance genes by retroduplication.</title>
        <authorList>
            <person name="Kim S."/>
            <person name="Park J."/>
            <person name="Yeom S.I."/>
            <person name="Kim Y.M."/>
            <person name="Seo E."/>
            <person name="Kim K.T."/>
            <person name="Kim M.S."/>
            <person name="Lee J.M."/>
            <person name="Cheong K."/>
            <person name="Shin H.S."/>
            <person name="Kim S.B."/>
            <person name="Han K."/>
            <person name="Lee J."/>
            <person name="Park M."/>
            <person name="Lee H.A."/>
            <person name="Lee H.Y."/>
            <person name="Lee Y."/>
            <person name="Oh S."/>
            <person name="Lee J.H."/>
            <person name="Choi E."/>
            <person name="Choi E."/>
            <person name="Lee S.E."/>
            <person name="Jeon J."/>
            <person name="Kim H."/>
            <person name="Choi G."/>
            <person name="Song H."/>
            <person name="Lee J."/>
            <person name="Lee S.C."/>
            <person name="Kwon J.K."/>
            <person name="Lee H.Y."/>
            <person name="Koo N."/>
            <person name="Hong Y."/>
            <person name="Kim R.W."/>
            <person name="Kang W.H."/>
            <person name="Huh J.H."/>
            <person name="Kang B.C."/>
            <person name="Yang T.J."/>
            <person name="Lee Y.H."/>
            <person name="Bennetzen J.L."/>
            <person name="Choi D."/>
        </authorList>
    </citation>
    <scope>NUCLEOTIDE SEQUENCE [LARGE SCALE GENOMIC DNA]</scope>
    <source>
        <strain evidence="18">cv. CM334</strain>
    </source>
</reference>
<dbReference type="Pfam" id="PF00931">
    <property type="entry name" value="NB-ARC"/>
    <property type="match status" value="1"/>
</dbReference>
<keyword evidence="6" id="KW-0433">Leucine-rich repeat</keyword>
<evidence type="ECO:0000256" key="1">
    <source>
        <dbReference type="ARBA" id="ARBA00002074"/>
    </source>
</evidence>
<comment type="subcellular location">
    <subcellularLocation>
        <location evidence="3">Cytoplasm</location>
    </subcellularLocation>
    <subcellularLocation>
        <location evidence="2">Membrane</location>
        <topology evidence="2">Peripheral membrane protein</topology>
    </subcellularLocation>
</comment>
<evidence type="ECO:0000256" key="3">
    <source>
        <dbReference type="ARBA" id="ARBA00004496"/>
    </source>
</evidence>
<keyword evidence="12" id="KW-0175">Coiled coil</keyword>
<dbReference type="InterPro" id="IPR058922">
    <property type="entry name" value="WHD_DRP"/>
</dbReference>
<dbReference type="PANTHER" id="PTHR23155">
    <property type="entry name" value="DISEASE RESISTANCE PROTEIN RP"/>
    <property type="match status" value="1"/>
</dbReference>
<evidence type="ECO:0000256" key="13">
    <source>
        <dbReference type="ARBA" id="ARBA00023136"/>
    </source>
</evidence>
<dbReference type="GO" id="GO:0009626">
    <property type="term" value="P:plant-type hypersensitive response"/>
    <property type="evidence" value="ECO:0007669"/>
    <property type="project" value="UniProtKB-KW"/>
</dbReference>
<dbReference type="GO" id="GO:0043531">
    <property type="term" value="F:ADP binding"/>
    <property type="evidence" value="ECO:0007669"/>
    <property type="project" value="InterPro"/>
</dbReference>
<evidence type="ECO:0000259" key="14">
    <source>
        <dbReference type="Pfam" id="PF00931"/>
    </source>
</evidence>
<evidence type="ECO:0000256" key="8">
    <source>
        <dbReference type="ARBA" id="ARBA00022737"/>
    </source>
</evidence>
<keyword evidence="11" id="KW-0067">ATP-binding</keyword>
<dbReference type="InterPro" id="IPR042197">
    <property type="entry name" value="Apaf_helical"/>
</dbReference>
<evidence type="ECO:0000259" key="16">
    <source>
        <dbReference type="Pfam" id="PF23598"/>
    </source>
</evidence>
<name>A0A1U8GLF7_CAPAN</name>
<evidence type="ECO:0000256" key="7">
    <source>
        <dbReference type="ARBA" id="ARBA00022667"/>
    </source>
</evidence>
<evidence type="ECO:0000313" key="18">
    <source>
        <dbReference type="Proteomes" id="UP000222542"/>
    </source>
</evidence>
<dbReference type="Proteomes" id="UP000222542">
    <property type="component" value="Unassembled WGS sequence"/>
</dbReference>
<dbReference type="Pfam" id="PF23598">
    <property type="entry name" value="LRR_14"/>
    <property type="match status" value="1"/>
</dbReference>
<accession>A0A1U8GLE0</accession>
<dbReference type="GO" id="GO:0016020">
    <property type="term" value="C:membrane"/>
    <property type="evidence" value="ECO:0007669"/>
    <property type="project" value="UniProtKB-SubCell"/>
</dbReference>
<dbReference type="OMA" id="DIWTENV"/>
<dbReference type="Pfam" id="PF23559">
    <property type="entry name" value="WHD_DRP"/>
    <property type="match status" value="1"/>
</dbReference>
<gene>
    <name evidence="17" type="ORF">T459_13792</name>
</gene>